<evidence type="ECO:0000313" key="3">
    <source>
        <dbReference type="Proteomes" id="UP000188354"/>
    </source>
</evidence>
<dbReference type="Gramene" id="OIW06259">
    <property type="protein sequence ID" value="OIW06259"/>
    <property type="gene ID" value="TanjilG_19938"/>
</dbReference>
<gene>
    <name evidence="2" type="ORF">TanjilG_19938</name>
</gene>
<evidence type="ECO:0000256" key="1">
    <source>
        <dbReference type="SAM" id="MobiDB-lite"/>
    </source>
</evidence>
<evidence type="ECO:0000313" key="2">
    <source>
        <dbReference type="EMBL" id="OIW06259.1"/>
    </source>
</evidence>
<organism evidence="2 3">
    <name type="scientific">Lupinus angustifolius</name>
    <name type="common">Narrow-leaved blue lupine</name>
    <dbReference type="NCBI Taxonomy" id="3871"/>
    <lineage>
        <taxon>Eukaryota</taxon>
        <taxon>Viridiplantae</taxon>
        <taxon>Streptophyta</taxon>
        <taxon>Embryophyta</taxon>
        <taxon>Tracheophyta</taxon>
        <taxon>Spermatophyta</taxon>
        <taxon>Magnoliopsida</taxon>
        <taxon>eudicotyledons</taxon>
        <taxon>Gunneridae</taxon>
        <taxon>Pentapetalae</taxon>
        <taxon>rosids</taxon>
        <taxon>fabids</taxon>
        <taxon>Fabales</taxon>
        <taxon>Fabaceae</taxon>
        <taxon>Papilionoideae</taxon>
        <taxon>50 kb inversion clade</taxon>
        <taxon>genistoids sensu lato</taxon>
        <taxon>core genistoids</taxon>
        <taxon>Genisteae</taxon>
        <taxon>Lupinus</taxon>
    </lineage>
</organism>
<keyword evidence="3" id="KW-1185">Reference proteome</keyword>
<sequence length="50" mass="5914">MERGHSKRFKTTTHRTRRPPNASSSNPNVRHDRGDPYYSLILQETRCPNF</sequence>
<accession>A0A1J7I0A0</accession>
<dbReference type="AlphaFoldDB" id="A0A1J7I0A0"/>
<feature type="compositionally biased region" description="Basic residues" evidence="1">
    <location>
        <begin position="1"/>
        <end position="18"/>
    </location>
</feature>
<proteinExistence type="predicted"/>
<dbReference type="EMBL" id="CM007368">
    <property type="protein sequence ID" value="OIW06259.1"/>
    <property type="molecule type" value="Genomic_DNA"/>
</dbReference>
<feature type="region of interest" description="Disordered" evidence="1">
    <location>
        <begin position="1"/>
        <end position="50"/>
    </location>
</feature>
<reference evidence="2 3" key="1">
    <citation type="journal article" date="2017" name="Plant Biotechnol. J.">
        <title>A comprehensive draft genome sequence for lupin (Lupinus angustifolius), an emerging health food: insights into plant-microbe interactions and legume evolution.</title>
        <authorList>
            <person name="Hane J.K."/>
            <person name="Ming Y."/>
            <person name="Kamphuis L.G."/>
            <person name="Nelson M.N."/>
            <person name="Garg G."/>
            <person name="Atkins C.A."/>
            <person name="Bayer P.E."/>
            <person name="Bravo A."/>
            <person name="Bringans S."/>
            <person name="Cannon S."/>
            <person name="Edwards D."/>
            <person name="Foley R."/>
            <person name="Gao L.L."/>
            <person name="Harrison M.J."/>
            <person name="Huang W."/>
            <person name="Hurgobin B."/>
            <person name="Li S."/>
            <person name="Liu C.W."/>
            <person name="McGrath A."/>
            <person name="Morahan G."/>
            <person name="Murray J."/>
            <person name="Weller J."/>
            <person name="Jian J."/>
            <person name="Singh K.B."/>
        </authorList>
    </citation>
    <scope>NUCLEOTIDE SEQUENCE [LARGE SCALE GENOMIC DNA]</scope>
    <source>
        <strain evidence="3">cv. Tanjil</strain>
        <tissue evidence="2">Whole plant</tissue>
    </source>
</reference>
<protein>
    <submittedName>
        <fullName evidence="2">Uncharacterized protein</fullName>
    </submittedName>
</protein>
<dbReference type="Proteomes" id="UP000188354">
    <property type="component" value="Chromosome LG08"/>
</dbReference>
<name>A0A1J7I0A0_LUPAN</name>